<evidence type="ECO:0000313" key="2">
    <source>
        <dbReference type="Proteomes" id="UP000245081"/>
    </source>
</evidence>
<comment type="caution">
    <text evidence="1">The sequence shown here is derived from an EMBL/GenBank/DDBJ whole genome shotgun (WGS) entry which is preliminary data.</text>
</comment>
<organism evidence="1 2">
    <name type="scientific">Novimethylophilus kurashikiensis</name>
    <dbReference type="NCBI Taxonomy" id="1825523"/>
    <lineage>
        <taxon>Bacteria</taxon>
        <taxon>Pseudomonadati</taxon>
        <taxon>Pseudomonadota</taxon>
        <taxon>Betaproteobacteria</taxon>
        <taxon>Nitrosomonadales</taxon>
        <taxon>Methylophilaceae</taxon>
        <taxon>Novimethylophilus</taxon>
    </lineage>
</organism>
<protein>
    <submittedName>
        <fullName evidence="1">Phosphoglucomutase</fullName>
    </submittedName>
</protein>
<dbReference type="RefSeq" id="WP_109015483.1">
    <property type="nucleotide sequence ID" value="NZ_BDOQ01000007.1"/>
</dbReference>
<sequence>MPNSFPPVELHLPDNHMAVLLAEAEAHELSPNAALAQAVRLYQLISERARNGLQLTFVDAHGNIVNDLSPAKPVKH</sequence>
<evidence type="ECO:0000313" key="1">
    <source>
        <dbReference type="EMBL" id="GBG14282.1"/>
    </source>
</evidence>
<name>A0A2R5F7R6_9PROT</name>
<keyword evidence="2" id="KW-1185">Reference proteome</keyword>
<gene>
    <name evidence="1" type="ORF">NMK_1848</name>
</gene>
<accession>A0A2R5F7R6</accession>
<dbReference type="Proteomes" id="UP000245081">
    <property type="component" value="Unassembled WGS sequence"/>
</dbReference>
<reference evidence="1 2" key="1">
    <citation type="journal article" date="2018" name="Environ. Microbiol.">
        <title>Isolation and genomic characterization of Novimethylophilus kurashikiensis gen. nov. sp. nov., a new lanthanide-dependent methylotrophic species of Methylophilaceae.</title>
        <authorList>
            <person name="Lv H."/>
            <person name="Sahin N."/>
            <person name="Tani A."/>
        </authorList>
    </citation>
    <scope>NUCLEOTIDE SEQUENCE [LARGE SCALE GENOMIC DNA]</scope>
    <source>
        <strain evidence="1 2">La2-4</strain>
    </source>
</reference>
<dbReference type="EMBL" id="BDOQ01000007">
    <property type="protein sequence ID" value="GBG14282.1"/>
    <property type="molecule type" value="Genomic_DNA"/>
</dbReference>
<proteinExistence type="predicted"/>
<dbReference type="AlphaFoldDB" id="A0A2R5F7R6"/>